<name>A0A3B6XGW7_9LIST</name>
<accession>A0A3B6XGW7</accession>
<dbReference type="AlphaFoldDB" id="A0A3B6XGW7"/>
<protein>
    <submittedName>
        <fullName evidence="1">Uncharacterized protein</fullName>
    </submittedName>
</protein>
<proteinExistence type="predicted"/>
<gene>
    <name evidence="1" type="ORF">UE46_05410</name>
</gene>
<dbReference type="Proteomes" id="UP000223060">
    <property type="component" value="Chromosome"/>
</dbReference>
<dbReference type="EMBL" id="CP011102">
    <property type="protein sequence ID" value="AQY52470.1"/>
    <property type="molecule type" value="Genomic_DNA"/>
</dbReference>
<organism evidence="1 2">
    <name type="scientific">Listeria weihenstephanensis</name>
    <dbReference type="NCBI Taxonomy" id="1006155"/>
    <lineage>
        <taxon>Bacteria</taxon>
        <taxon>Bacillati</taxon>
        <taxon>Bacillota</taxon>
        <taxon>Bacilli</taxon>
        <taxon>Bacillales</taxon>
        <taxon>Listeriaceae</taxon>
        <taxon>Listeria</taxon>
    </lineage>
</organism>
<sequence>MDIQEKEYFMMTIKDALRRDWVCRVKVFEQYRHGLYSLAPFEDARYFAEMGEEAWRILSPTQIRIATQEIEFKDVNGVSQVIEFRDILDIEIG</sequence>
<reference evidence="2" key="1">
    <citation type="submission" date="2015-03" db="EMBL/GenBank/DDBJ databases">
        <authorList>
            <person name="Ferrari E."/>
            <person name="Walter M.C."/>
            <person name="Huptas C."/>
            <person name="Scherer S."/>
            <person name="Mueller-Herbst S."/>
        </authorList>
    </citation>
    <scope>NUCLEOTIDE SEQUENCE [LARGE SCALE GENOMIC DNA]</scope>
    <source>
        <strain evidence="2">LWP01</strain>
    </source>
</reference>
<keyword evidence="2" id="KW-1185">Reference proteome</keyword>
<evidence type="ECO:0000313" key="1">
    <source>
        <dbReference type="EMBL" id="AQY52470.1"/>
    </source>
</evidence>
<evidence type="ECO:0000313" key="2">
    <source>
        <dbReference type="Proteomes" id="UP000223060"/>
    </source>
</evidence>
<dbReference type="KEGG" id="lwi:UE46_05410"/>